<dbReference type="AlphaFoldDB" id="A0A9N9TQD0"/>
<evidence type="ECO:0000313" key="2">
    <source>
        <dbReference type="EMBL" id="CAG9860738.1"/>
    </source>
</evidence>
<dbReference type="Gene3D" id="3.10.100.10">
    <property type="entry name" value="Mannose-Binding Protein A, subunit A"/>
    <property type="match status" value="1"/>
</dbReference>
<dbReference type="SMART" id="SM00034">
    <property type="entry name" value="CLECT"/>
    <property type="match status" value="1"/>
</dbReference>
<dbReference type="PANTHER" id="PTHR22802:SF465">
    <property type="entry name" value="AT17652P-RELATED"/>
    <property type="match status" value="1"/>
</dbReference>
<dbReference type="PROSITE" id="PS50041">
    <property type="entry name" value="C_TYPE_LECTIN_2"/>
    <property type="match status" value="1"/>
</dbReference>
<organism evidence="2 3">
    <name type="scientific">Phyllotreta striolata</name>
    <name type="common">Striped flea beetle</name>
    <name type="synonym">Crioceris striolata</name>
    <dbReference type="NCBI Taxonomy" id="444603"/>
    <lineage>
        <taxon>Eukaryota</taxon>
        <taxon>Metazoa</taxon>
        <taxon>Ecdysozoa</taxon>
        <taxon>Arthropoda</taxon>
        <taxon>Hexapoda</taxon>
        <taxon>Insecta</taxon>
        <taxon>Pterygota</taxon>
        <taxon>Neoptera</taxon>
        <taxon>Endopterygota</taxon>
        <taxon>Coleoptera</taxon>
        <taxon>Polyphaga</taxon>
        <taxon>Cucujiformia</taxon>
        <taxon>Chrysomeloidea</taxon>
        <taxon>Chrysomelidae</taxon>
        <taxon>Galerucinae</taxon>
        <taxon>Alticini</taxon>
        <taxon>Phyllotreta</taxon>
    </lineage>
</organism>
<dbReference type="InterPro" id="IPR001304">
    <property type="entry name" value="C-type_lectin-like"/>
</dbReference>
<dbReference type="CDD" id="cd00037">
    <property type="entry name" value="CLECT"/>
    <property type="match status" value="1"/>
</dbReference>
<dbReference type="Pfam" id="PF00059">
    <property type="entry name" value="Lectin_C"/>
    <property type="match status" value="1"/>
</dbReference>
<dbReference type="PANTHER" id="PTHR22802">
    <property type="entry name" value="C-TYPE LECTIN SUPERFAMILY MEMBER"/>
    <property type="match status" value="1"/>
</dbReference>
<keyword evidence="3" id="KW-1185">Reference proteome</keyword>
<dbReference type="InterPro" id="IPR051004">
    <property type="entry name" value="DC-SIGN_domain-containing"/>
</dbReference>
<evidence type="ECO:0000259" key="1">
    <source>
        <dbReference type="PROSITE" id="PS50041"/>
    </source>
</evidence>
<sequence length="200" mass="23137">MHDDNFITYLNIFECFSLTLDKLCYFIYKYRTPSERIVILFRIRQLKMHYSLLVILVCVGYAAAKAVETDVRPLHSFKANEKTYYILPDQKSFLQGDIECAAYNYTLVKIENQAENDAIVAQLTKFDNAGAYWTGGTKGYGQVWYWFTTAEEISNTNWAPNEPDSEHTLYNCIAIDLSKHSDGKWMGNLCGDHKYTICQK</sequence>
<dbReference type="OrthoDB" id="6430060at2759"/>
<name>A0A9N9TQD0_PHYSR</name>
<dbReference type="SUPFAM" id="SSF56436">
    <property type="entry name" value="C-type lectin-like"/>
    <property type="match status" value="1"/>
</dbReference>
<accession>A0A9N9TQD0</accession>
<dbReference type="EMBL" id="OU900096">
    <property type="protein sequence ID" value="CAG9860738.1"/>
    <property type="molecule type" value="Genomic_DNA"/>
</dbReference>
<gene>
    <name evidence="2" type="ORF">PHYEVI_LOCUS7087</name>
</gene>
<protein>
    <recommendedName>
        <fullName evidence="1">C-type lectin domain-containing protein</fullName>
    </recommendedName>
</protein>
<feature type="domain" description="C-type lectin" evidence="1">
    <location>
        <begin position="79"/>
        <end position="199"/>
    </location>
</feature>
<dbReference type="InterPro" id="IPR016187">
    <property type="entry name" value="CTDL_fold"/>
</dbReference>
<evidence type="ECO:0000313" key="3">
    <source>
        <dbReference type="Proteomes" id="UP001153712"/>
    </source>
</evidence>
<reference evidence="2" key="1">
    <citation type="submission" date="2022-01" db="EMBL/GenBank/DDBJ databases">
        <authorList>
            <person name="King R."/>
        </authorList>
    </citation>
    <scope>NUCLEOTIDE SEQUENCE</scope>
</reference>
<dbReference type="Proteomes" id="UP001153712">
    <property type="component" value="Chromosome 3"/>
</dbReference>
<dbReference type="InterPro" id="IPR016186">
    <property type="entry name" value="C-type_lectin-like/link_sf"/>
</dbReference>
<proteinExistence type="predicted"/>